<accession>A0ABX3AE27</accession>
<evidence type="ECO:0000313" key="1">
    <source>
        <dbReference type="EMBL" id="ODR49880.1"/>
    </source>
</evidence>
<dbReference type="RefSeq" id="WP_069410788.1">
    <property type="nucleotide sequence ID" value="NZ_DAWDRA010000242.1"/>
</dbReference>
<organism evidence="1 2">
    <name type="scientific">Eisenbergiella tayi</name>
    <dbReference type="NCBI Taxonomy" id="1432052"/>
    <lineage>
        <taxon>Bacteria</taxon>
        <taxon>Bacillati</taxon>
        <taxon>Bacillota</taxon>
        <taxon>Clostridia</taxon>
        <taxon>Lachnospirales</taxon>
        <taxon>Lachnospiraceae</taxon>
        <taxon>Eisenbergiella</taxon>
    </lineage>
</organism>
<name>A0ABX3AE27_9FIRM</name>
<comment type="caution">
    <text evidence="1">The sequence shown here is derived from an EMBL/GenBank/DDBJ whole genome shotgun (WGS) entry which is preliminary data.</text>
</comment>
<dbReference type="EMBL" id="MEHD01000036">
    <property type="protein sequence ID" value="ODR49880.1"/>
    <property type="molecule type" value="Genomic_DNA"/>
</dbReference>
<proteinExistence type="predicted"/>
<gene>
    <name evidence="1" type="ORF">BEI63_22415</name>
</gene>
<evidence type="ECO:0000313" key="2">
    <source>
        <dbReference type="Proteomes" id="UP000094869"/>
    </source>
</evidence>
<protein>
    <submittedName>
        <fullName evidence="1">Uncharacterized protein</fullName>
    </submittedName>
</protein>
<keyword evidence="2" id="KW-1185">Reference proteome</keyword>
<dbReference type="Proteomes" id="UP000094869">
    <property type="component" value="Unassembled WGS sequence"/>
</dbReference>
<sequence length="155" mass="17516">MKKIIETIFIISSCMLFFLFGMLTGKDIQVKAQEQKEEQLDVIPLSQEEMQKNILMDNDNIKVYLLKLSDQGVELAVENNTKEKINDICLDNAWYNEKKVSCYAYIGGVNAGETKRCTLFFAESPGGKDGSIDFSGTLSLRGKVPCYVKQVEMHN</sequence>
<reference evidence="1 2" key="1">
    <citation type="submission" date="2016-08" db="EMBL/GenBank/DDBJ databases">
        <title>Characterization of Isolates of Eisenbergiella tayi Derived from Blood Cultures, Using Whole Genome Sequencing.</title>
        <authorList>
            <person name="Bernier A.-M."/>
            <person name="Burdz T."/>
            <person name="Wiebe D."/>
            <person name="Bernard K."/>
        </authorList>
    </citation>
    <scope>NUCLEOTIDE SEQUENCE [LARGE SCALE GENOMIC DNA]</scope>
    <source>
        <strain evidence="1 2">NML120146</strain>
    </source>
</reference>